<evidence type="ECO:0000313" key="2">
    <source>
        <dbReference type="Proteomes" id="UP000789901"/>
    </source>
</evidence>
<evidence type="ECO:0000313" key="1">
    <source>
        <dbReference type="EMBL" id="CAG8835192.1"/>
    </source>
</evidence>
<protein>
    <submittedName>
        <fullName evidence="1">15173_t:CDS:1</fullName>
    </submittedName>
</protein>
<name>A0ABN7WLD3_GIGMA</name>
<gene>
    <name evidence="1" type="ORF">GMARGA_LOCUS32448</name>
</gene>
<sequence length="42" mass="4687">VEFIKPVIAKCKEKLDHIATIIALADPTTVDMILALRKQLLI</sequence>
<proteinExistence type="predicted"/>
<reference evidence="1 2" key="1">
    <citation type="submission" date="2021-06" db="EMBL/GenBank/DDBJ databases">
        <authorList>
            <person name="Kallberg Y."/>
            <person name="Tangrot J."/>
            <person name="Rosling A."/>
        </authorList>
    </citation>
    <scope>NUCLEOTIDE SEQUENCE [LARGE SCALE GENOMIC DNA]</scope>
    <source>
        <strain evidence="1 2">120-4 pot B 10/14</strain>
    </source>
</reference>
<accession>A0ABN7WLD3</accession>
<keyword evidence="2" id="KW-1185">Reference proteome</keyword>
<feature type="non-terminal residue" evidence="1">
    <location>
        <position position="1"/>
    </location>
</feature>
<comment type="caution">
    <text evidence="1">The sequence shown here is derived from an EMBL/GenBank/DDBJ whole genome shotgun (WGS) entry which is preliminary data.</text>
</comment>
<dbReference type="EMBL" id="CAJVQB010051003">
    <property type="protein sequence ID" value="CAG8835192.1"/>
    <property type="molecule type" value="Genomic_DNA"/>
</dbReference>
<dbReference type="Proteomes" id="UP000789901">
    <property type="component" value="Unassembled WGS sequence"/>
</dbReference>
<organism evidence="1 2">
    <name type="scientific">Gigaspora margarita</name>
    <dbReference type="NCBI Taxonomy" id="4874"/>
    <lineage>
        <taxon>Eukaryota</taxon>
        <taxon>Fungi</taxon>
        <taxon>Fungi incertae sedis</taxon>
        <taxon>Mucoromycota</taxon>
        <taxon>Glomeromycotina</taxon>
        <taxon>Glomeromycetes</taxon>
        <taxon>Diversisporales</taxon>
        <taxon>Gigasporaceae</taxon>
        <taxon>Gigaspora</taxon>
    </lineage>
</organism>